<proteinExistence type="predicted"/>
<evidence type="ECO:0000313" key="1">
    <source>
        <dbReference type="EMBL" id="OUP64233.1"/>
    </source>
</evidence>
<evidence type="ECO:0000313" key="2">
    <source>
        <dbReference type="Proteomes" id="UP000196386"/>
    </source>
</evidence>
<accession>A0A1Y4M5Y6</accession>
<dbReference type="RefSeq" id="WP_087303610.1">
    <property type="nucleotide sequence ID" value="NZ_NFKP01000054.1"/>
</dbReference>
<gene>
    <name evidence="1" type="ORF">B5F11_20245</name>
</gene>
<dbReference type="Proteomes" id="UP000196386">
    <property type="component" value="Unassembled WGS sequence"/>
</dbReference>
<protein>
    <submittedName>
        <fullName evidence="1">Uncharacterized protein</fullName>
    </submittedName>
</protein>
<dbReference type="EMBL" id="NFKP01000054">
    <property type="protein sequence ID" value="OUP64233.1"/>
    <property type="molecule type" value="Genomic_DNA"/>
</dbReference>
<sequence length="123" mass="13211">MFNLTNHDIDAIMVSALEGGIIYLCNKAEIADDYLGEDVSKQISRGDTLILYDDGEGESTGSIKISLLIDLRSGILTYKTFMVLLSLDDDVGTGLIDAPAADALFSLSYSESFGTPKVHSSLL</sequence>
<comment type="caution">
    <text evidence="1">The sequence shown here is derived from an EMBL/GenBank/DDBJ whole genome shotgun (WGS) entry which is preliminary data.</text>
</comment>
<name>A0A1Y4M5Y6_9FIRM</name>
<organism evidence="1 2">
    <name type="scientific">Anaerotruncus colihominis</name>
    <dbReference type="NCBI Taxonomy" id="169435"/>
    <lineage>
        <taxon>Bacteria</taxon>
        <taxon>Bacillati</taxon>
        <taxon>Bacillota</taxon>
        <taxon>Clostridia</taxon>
        <taxon>Eubacteriales</taxon>
        <taxon>Oscillospiraceae</taxon>
        <taxon>Anaerotruncus</taxon>
    </lineage>
</organism>
<dbReference type="AlphaFoldDB" id="A0A1Y4M5Y6"/>
<reference evidence="2" key="1">
    <citation type="submission" date="2017-04" db="EMBL/GenBank/DDBJ databases">
        <title>Function of individual gut microbiota members based on whole genome sequencing of pure cultures obtained from chicken caecum.</title>
        <authorList>
            <person name="Medvecky M."/>
            <person name="Cejkova D."/>
            <person name="Polansky O."/>
            <person name="Karasova D."/>
            <person name="Kubasova T."/>
            <person name="Cizek A."/>
            <person name="Rychlik I."/>
        </authorList>
    </citation>
    <scope>NUCLEOTIDE SEQUENCE [LARGE SCALE GENOMIC DNA]</scope>
    <source>
        <strain evidence="2">An175</strain>
    </source>
</reference>